<keyword evidence="25" id="KW-1185">Reference proteome</keyword>
<dbReference type="GO" id="GO:0012507">
    <property type="term" value="C:ER to Golgi transport vesicle membrane"/>
    <property type="evidence" value="ECO:0007669"/>
    <property type="project" value="TreeGrafter"/>
</dbReference>
<dbReference type="GO" id="GO:0005795">
    <property type="term" value="C:Golgi stack"/>
    <property type="evidence" value="ECO:0007669"/>
    <property type="project" value="TreeGrafter"/>
</dbReference>
<reference evidence="24" key="1">
    <citation type="submission" date="2025-08" db="UniProtKB">
        <authorList>
            <consortium name="Ensembl"/>
        </authorList>
    </citation>
    <scope>IDENTIFICATION</scope>
</reference>
<dbReference type="GO" id="GO:0048280">
    <property type="term" value="P:vesicle fusion with Golgi apparatus"/>
    <property type="evidence" value="ECO:0007669"/>
    <property type="project" value="InterPro"/>
</dbReference>
<evidence type="ECO:0000256" key="14">
    <source>
        <dbReference type="ARBA" id="ARBA00023136"/>
    </source>
</evidence>
<dbReference type="GO" id="GO:0005829">
    <property type="term" value="C:cytosol"/>
    <property type="evidence" value="ECO:0007669"/>
    <property type="project" value="UniProtKB-SubCell"/>
</dbReference>
<evidence type="ECO:0000256" key="4">
    <source>
        <dbReference type="ARBA" id="ARBA00018243"/>
    </source>
</evidence>
<accession>A0A8C5CUQ6</accession>
<dbReference type="InterPro" id="IPR011989">
    <property type="entry name" value="ARM-like"/>
</dbReference>
<evidence type="ECO:0000256" key="7">
    <source>
        <dbReference type="ARBA" id="ARBA00022553"/>
    </source>
</evidence>
<dbReference type="InterPro" id="IPR024095">
    <property type="entry name" value="Vesicle_P115"/>
</dbReference>
<evidence type="ECO:0000256" key="2">
    <source>
        <dbReference type="ARBA" id="ARBA00004514"/>
    </source>
</evidence>
<evidence type="ECO:0000256" key="13">
    <source>
        <dbReference type="ARBA" id="ARBA00023054"/>
    </source>
</evidence>
<evidence type="ECO:0000256" key="1">
    <source>
        <dbReference type="ARBA" id="ARBA00004395"/>
    </source>
</evidence>
<dbReference type="Pfam" id="PF04871">
    <property type="entry name" value="Uso1_p115_C"/>
    <property type="match status" value="1"/>
</dbReference>
<dbReference type="GO" id="GO:0005783">
    <property type="term" value="C:endoplasmic reticulum"/>
    <property type="evidence" value="ECO:0007669"/>
    <property type="project" value="TreeGrafter"/>
</dbReference>
<protein>
    <recommendedName>
        <fullName evidence="4">General vesicular transport factor p115</fullName>
    </recommendedName>
    <alternativeName>
        <fullName evidence="16">Protein USO1 homolog</fullName>
    </alternativeName>
    <alternativeName>
        <fullName evidence="17">Transcytosis-associated protein</fullName>
    </alternativeName>
    <alternativeName>
        <fullName evidence="18">Vesicle-docking protein</fullName>
    </alternativeName>
</protein>
<feature type="compositionally biased region" description="Acidic residues" evidence="21">
    <location>
        <begin position="948"/>
        <end position="975"/>
    </location>
</feature>
<dbReference type="CTD" id="8615"/>
<keyword evidence="12" id="KW-0333">Golgi apparatus</keyword>
<keyword evidence="13 20" id="KW-0175">Coiled coil</keyword>
<evidence type="ECO:0000256" key="9">
    <source>
        <dbReference type="ARBA" id="ARBA00022892"/>
    </source>
</evidence>
<organism evidence="24 25">
    <name type="scientific">Gadus morhua</name>
    <name type="common">Atlantic cod</name>
    <dbReference type="NCBI Taxonomy" id="8049"/>
    <lineage>
        <taxon>Eukaryota</taxon>
        <taxon>Metazoa</taxon>
        <taxon>Chordata</taxon>
        <taxon>Craniata</taxon>
        <taxon>Vertebrata</taxon>
        <taxon>Euteleostomi</taxon>
        <taxon>Actinopterygii</taxon>
        <taxon>Neopterygii</taxon>
        <taxon>Teleostei</taxon>
        <taxon>Neoteleostei</taxon>
        <taxon>Acanthomorphata</taxon>
        <taxon>Zeiogadaria</taxon>
        <taxon>Gadariae</taxon>
        <taxon>Gadiformes</taxon>
        <taxon>Gadoidei</taxon>
        <taxon>Gadidae</taxon>
        <taxon>Gadus</taxon>
    </lineage>
</organism>
<dbReference type="PANTHER" id="PTHR10013:SF0">
    <property type="entry name" value="GENERAL VESICULAR TRANSPORT FACTOR P115"/>
    <property type="match status" value="1"/>
</dbReference>
<dbReference type="OrthoDB" id="198977at2759"/>
<evidence type="ECO:0000256" key="5">
    <source>
        <dbReference type="ARBA" id="ARBA00022448"/>
    </source>
</evidence>
<reference evidence="24" key="2">
    <citation type="submission" date="2025-09" db="UniProtKB">
        <authorList>
            <consortium name="Ensembl"/>
        </authorList>
    </citation>
    <scope>IDENTIFICATION</scope>
</reference>
<dbReference type="GO" id="GO:0000139">
    <property type="term" value="C:Golgi membrane"/>
    <property type="evidence" value="ECO:0007669"/>
    <property type="project" value="UniProtKB-SubCell"/>
</dbReference>
<dbReference type="InterPro" id="IPR000225">
    <property type="entry name" value="Armadillo"/>
</dbReference>
<dbReference type="Pfam" id="PF18770">
    <property type="entry name" value="Arm_vescicular"/>
    <property type="match status" value="1"/>
</dbReference>
<feature type="region of interest" description="Disordered" evidence="21">
    <location>
        <begin position="97"/>
        <end position="117"/>
    </location>
</feature>
<dbReference type="Proteomes" id="UP000694546">
    <property type="component" value="Chromosome 3"/>
</dbReference>
<keyword evidence="8" id="KW-0677">Repeat</keyword>
<dbReference type="GeneID" id="115540386"/>
<feature type="coiled-coil region" evidence="20">
    <location>
        <begin position="675"/>
        <end position="776"/>
    </location>
</feature>
<dbReference type="GeneTree" id="ENSGT00390000017018"/>
<evidence type="ECO:0000259" key="22">
    <source>
        <dbReference type="Pfam" id="PF04869"/>
    </source>
</evidence>
<dbReference type="PROSITE" id="PS50176">
    <property type="entry name" value="ARM_REPEAT"/>
    <property type="match status" value="1"/>
</dbReference>
<keyword evidence="14" id="KW-0472">Membrane</keyword>
<dbReference type="SUPFAM" id="SSF48371">
    <property type="entry name" value="ARM repeat"/>
    <property type="match status" value="1"/>
</dbReference>
<dbReference type="Ensembl" id="ENSGMOT00000064739.1">
    <property type="protein sequence ID" value="ENSGMOP00000065522.1"/>
    <property type="gene ID" value="ENSGMOG00000016342.2"/>
</dbReference>
<feature type="repeat" description="ARM" evidence="19">
    <location>
        <begin position="60"/>
        <end position="97"/>
    </location>
</feature>
<evidence type="ECO:0000256" key="10">
    <source>
        <dbReference type="ARBA" id="ARBA00022927"/>
    </source>
</evidence>
<dbReference type="RefSeq" id="XP_030207470.1">
    <property type="nucleotide sequence ID" value="XM_030351610.1"/>
</dbReference>
<evidence type="ECO:0000256" key="8">
    <source>
        <dbReference type="ARBA" id="ARBA00022737"/>
    </source>
</evidence>
<dbReference type="FunFam" id="1.25.10.10:FF:000054">
    <property type="entry name" value="General vesicular transport factor p115"/>
    <property type="match status" value="1"/>
</dbReference>
<gene>
    <name evidence="24" type="primary">uso1</name>
</gene>
<feature type="region of interest" description="Disordered" evidence="21">
    <location>
        <begin position="945"/>
        <end position="975"/>
    </location>
</feature>
<feature type="domain" description="Uso1/p115-like vesicle tethering protein C-terminal" evidence="23">
    <location>
        <begin position="859"/>
        <end position="972"/>
    </location>
</feature>
<dbReference type="AlphaFoldDB" id="A0A8C5CUQ6"/>
<dbReference type="InterPro" id="IPR041209">
    <property type="entry name" value="P115_Arm_rpt"/>
</dbReference>
<evidence type="ECO:0000256" key="3">
    <source>
        <dbReference type="ARBA" id="ARBA00006960"/>
    </source>
</evidence>
<evidence type="ECO:0000256" key="21">
    <source>
        <dbReference type="SAM" id="MobiDB-lite"/>
    </source>
</evidence>
<comment type="function">
    <text evidence="15">General vesicular transport factor required for intercisternal transport in the Golgi stack; it is required for transcytotic fusion and/or subsequent binding of the vesicles to the target membrane. May well act as a vesicular anchor by interacting with the target membrane and holding the vesicular and target membranes in proximity.</text>
</comment>
<comment type="subcellular location">
    <subcellularLocation>
        <location evidence="2">Cytoplasm</location>
        <location evidence="2">Cytosol</location>
    </subcellularLocation>
    <subcellularLocation>
        <location evidence="1">Golgi apparatus membrane</location>
        <topology evidence="1">Peripheral membrane protein</topology>
    </subcellularLocation>
</comment>
<dbReference type="KEGG" id="gmh:115540386"/>
<evidence type="ECO:0000259" key="23">
    <source>
        <dbReference type="Pfam" id="PF04871"/>
    </source>
</evidence>
<evidence type="ECO:0000313" key="25">
    <source>
        <dbReference type="Proteomes" id="UP000694546"/>
    </source>
</evidence>
<sequence>MNFFRGVMGGQPAGPQPSGAETIQKLCDRVASSTLLEDRRDAVRALKSLSKKYRLEVGTQAMNHLLQILQTDRSDSEIIGYALDTLFNIICNDEEEEQDESEDAASMGKQKAVAVPDENPQKQVDDLGVQFTDKLIQEPENVTLLLTMLEEFDFHVRWPGVKLLTILLKNQCVQLQAIILVSPMGVSRLMDLLADSREVIRNDGLLLLQQLTKNNAAIQKIVAFENAFERLLDIITEEGSSDGGIVVEDCLILLLNLLRNNSSNQNFFKEGSYIQRMKPWFEVGDDNSGWSAQKVTNLHLMLQLVRVMVSPTNSPGATASCQKSMFQCGLLQQLCTILMATGVPADILTETINTVSEVIRGSQVNQDFFASVNAPSNPPRPAIVVLLMSMVNERQPFVLRCAVLYCFQCFLYRNQKGQGEIVATLLPSTIDANSISAGQLLCGGLFSADSLSNWCAAVALAHALQDNLTQKEQLLRVQLATSLGKPPVSLLQQCTNILSQGDKVNRRGSKVQTRVGLLMLLCTWISNCPIAVTHFLHNQENVPFLTGQISENLGEDERLVQGLCALLLGICIYHNDNSLENYTKEKLKQLIEKRIGKENFVEKLSFITKHELYSRAAQKPQPVFPSPEQMLFDHEFTKLVKDLEGVITKAVHKSSEEEKKEEETKKTIEQHDSIVTQYKELIREQDSQLQELREQVSSMSSQKELMQSSLAQQLSQIQQHKDQYNLLKLKLGKDSQGQAGSQADGAQVNGLQTEELGQLREEVEELRRQQATLHSQLGEKETLISTLRSGSSQEAGDATGGPVNTDMTQELEALRSQIQSQQAEISQLQTERTELLRRAEAKSSEAGVAGGSSEDSALLADLEGRLAAQTSETDRLKAEVQGLTEGRAGMEQQLASATSTVAILQAEKAKLQGELQESKKEQDDLLMLLADQDQKIHSLKQKLKDLGEAVDDDDDLRDQTDDDYDEEEDDEEKDD</sequence>
<evidence type="ECO:0000256" key="18">
    <source>
        <dbReference type="ARBA" id="ARBA00083407"/>
    </source>
</evidence>
<feature type="domain" description="Vesicle tethering protein Uso1/P115-like head" evidence="22">
    <location>
        <begin position="365"/>
        <end position="651"/>
    </location>
</feature>
<evidence type="ECO:0000313" key="24">
    <source>
        <dbReference type="Ensembl" id="ENSGMOP00000065522.1"/>
    </source>
</evidence>
<keyword evidence="5" id="KW-0813">Transport</keyword>
<comment type="similarity">
    <text evidence="3">Belongs to the VDP/USO1/EDE1 family.</text>
</comment>
<dbReference type="GO" id="GO:0006886">
    <property type="term" value="P:intracellular protein transport"/>
    <property type="evidence" value="ECO:0007669"/>
    <property type="project" value="InterPro"/>
</dbReference>
<evidence type="ECO:0000256" key="19">
    <source>
        <dbReference type="PROSITE-ProRule" id="PRU00259"/>
    </source>
</evidence>
<dbReference type="GO" id="GO:0006888">
    <property type="term" value="P:endoplasmic reticulum to Golgi vesicle-mediated transport"/>
    <property type="evidence" value="ECO:0007669"/>
    <property type="project" value="TreeGrafter"/>
</dbReference>
<dbReference type="PANTHER" id="PTHR10013">
    <property type="entry name" value="GENERAL VESICULAR TRANSPORT FACTOR P115"/>
    <property type="match status" value="1"/>
</dbReference>
<keyword evidence="9" id="KW-0931">ER-Golgi transport</keyword>
<evidence type="ECO:0000256" key="16">
    <source>
        <dbReference type="ARBA" id="ARBA00075954"/>
    </source>
</evidence>
<keyword evidence="11" id="KW-0007">Acetylation</keyword>
<name>A0A8C5CUQ6_GADMO</name>
<evidence type="ECO:0000256" key="12">
    <source>
        <dbReference type="ARBA" id="ARBA00023034"/>
    </source>
</evidence>
<proteinExistence type="inferred from homology"/>
<evidence type="ECO:0000256" key="17">
    <source>
        <dbReference type="ARBA" id="ARBA00080851"/>
    </source>
</evidence>
<dbReference type="Gene3D" id="1.25.10.10">
    <property type="entry name" value="Leucine-rich Repeat Variant"/>
    <property type="match status" value="1"/>
</dbReference>
<dbReference type="GO" id="GO:0048211">
    <property type="term" value="P:Golgi vesicle docking"/>
    <property type="evidence" value="ECO:0007669"/>
    <property type="project" value="TreeGrafter"/>
</dbReference>
<evidence type="ECO:0000256" key="15">
    <source>
        <dbReference type="ARBA" id="ARBA00058762"/>
    </source>
</evidence>
<evidence type="ECO:0000256" key="11">
    <source>
        <dbReference type="ARBA" id="ARBA00022990"/>
    </source>
</evidence>
<keyword evidence="7" id="KW-0597">Phosphoprotein</keyword>
<dbReference type="InterPro" id="IPR006953">
    <property type="entry name" value="Vesicle_Uso1_P115_head"/>
</dbReference>
<keyword evidence="10" id="KW-0653">Protein transport</keyword>
<evidence type="ECO:0000256" key="6">
    <source>
        <dbReference type="ARBA" id="ARBA00022490"/>
    </source>
</evidence>
<dbReference type="GO" id="GO:0045056">
    <property type="term" value="P:transcytosis"/>
    <property type="evidence" value="ECO:0007669"/>
    <property type="project" value="TreeGrafter"/>
</dbReference>
<keyword evidence="6" id="KW-0963">Cytoplasm</keyword>
<dbReference type="Pfam" id="PF04869">
    <property type="entry name" value="Uso1_p115_head"/>
    <property type="match status" value="1"/>
</dbReference>
<dbReference type="InterPro" id="IPR006955">
    <property type="entry name" value="Uso1_p115_C"/>
</dbReference>
<dbReference type="InterPro" id="IPR016024">
    <property type="entry name" value="ARM-type_fold"/>
</dbReference>
<evidence type="ECO:0000256" key="20">
    <source>
        <dbReference type="SAM" id="Coils"/>
    </source>
</evidence>